<dbReference type="CDD" id="cd19531">
    <property type="entry name" value="LCL_NRPS-like"/>
    <property type="match status" value="1"/>
</dbReference>
<protein>
    <submittedName>
        <fullName evidence="11">Malonyl CoA-acyl carrier protein transacylase</fullName>
        <ecNumber evidence="11">2.3.1.39</ecNumber>
    </submittedName>
</protein>
<keyword evidence="12" id="KW-1185">Reference proteome</keyword>
<gene>
    <name evidence="11" type="ORF">B8V81_3507</name>
</gene>
<evidence type="ECO:0000256" key="3">
    <source>
        <dbReference type="ARBA" id="ARBA00022450"/>
    </source>
</evidence>
<dbReference type="InterPro" id="IPR000873">
    <property type="entry name" value="AMP-dep_synth/lig_dom"/>
</dbReference>
<dbReference type="InterPro" id="IPR001242">
    <property type="entry name" value="Condensation_dom"/>
</dbReference>
<feature type="region of interest" description="Disordered" evidence="9">
    <location>
        <begin position="583"/>
        <end position="632"/>
    </location>
</feature>
<feature type="compositionally biased region" description="Low complexity" evidence="9">
    <location>
        <begin position="583"/>
        <end position="597"/>
    </location>
</feature>
<dbReference type="EMBL" id="NFEZ01000004">
    <property type="protein sequence ID" value="PLT45076.1"/>
    <property type="molecule type" value="Genomic_DNA"/>
</dbReference>
<dbReference type="GO" id="GO:0009366">
    <property type="term" value="C:enterobactin synthetase complex"/>
    <property type="evidence" value="ECO:0007669"/>
    <property type="project" value="TreeGrafter"/>
</dbReference>
<dbReference type="GO" id="GO:0008610">
    <property type="term" value="P:lipid biosynthetic process"/>
    <property type="evidence" value="ECO:0007669"/>
    <property type="project" value="UniProtKB-ARBA"/>
</dbReference>
<feature type="region of interest" description="Disordered" evidence="9">
    <location>
        <begin position="3850"/>
        <end position="3879"/>
    </location>
</feature>
<reference evidence="11 12" key="1">
    <citation type="submission" date="2017-05" db="EMBL/GenBank/DDBJ databases">
        <title>Functional genome analysis of Paenibacillus pasadenensis strain R16: insights on endophytic life style and antifungal activity.</title>
        <authorList>
            <person name="Passera A."/>
            <person name="Marcolungo L."/>
            <person name="Casati P."/>
            <person name="Brasca M."/>
            <person name="Quaglino F."/>
            <person name="Delledonne M."/>
        </authorList>
    </citation>
    <scope>NUCLEOTIDE SEQUENCE [LARGE SCALE GENOMIC DNA]</scope>
    <source>
        <strain evidence="11 12">R16</strain>
    </source>
</reference>
<feature type="compositionally biased region" description="Low complexity" evidence="9">
    <location>
        <begin position="1310"/>
        <end position="1330"/>
    </location>
</feature>
<dbReference type="GO" id="GO:0072330">
    <property type="term" value="P:monocarboxylic acid biosynthetic process"/>
    <property type="evidence" value="ECO:0007669"/>
    <property type="project" value="UniProtKB-ARBA"/>
</dbReference>
<dbReference type="GO" id="GO:0009239">
    <property type="term" value="P:enterobactin biosynthetic process"/>
    <property type="evidence" value="ECO:0007669"/>
    <property type="project" value="TreeGrafter"/>
</dbReference>
<dbReference type="NCBIfam" id="TIGR01733">
    <property type="entry name" value="AA-adenyl-dom"/>
    <property type="match status" value="3"/>
</dbReference>
<feature type="compositionally biased region" description="Basic and acidic residues" evidence="9">
    <location>
        <begin position="1703"/>
        <end position="1712"/>
    </location>
</feature>
<keyword evidence="6" id="KW-0677">Repeat</keyword>
<evidence type="ECO:0000256" key="8">
    <source>
        <dbReference type="ARBA" id="ARBA00023268"/>
    </source>
</evidence>
<dbReference type="InterPro" id="IPR045851">
    <property type="entry name" value="AMP-bd_C_sf"/>
</dbReference>
<dbReference type="InterPro" id="IPR036736">
    <property type="entry name" value="ACP-like_sf"/>
</dbReference>
<keyword evidence="8" id="KW-0511">Multifunctional enzyme</keyword>
<evidence type="ECO:0000256" key="7">
    <source>
        <dbReference type="ARBA" id="ARBA00023194"/>
    </source>
</evidence>
<dbReference type="Pfam" id="PF00550">
    <property type="entry name" value="PP-binding"/>
    <property type="match status" value="4"/>
</dbReference>
<dbReference type="Pfam" id="PF00668">
    <property type="entry name" value="Condensation"/>
    <property type="match status" value="4"/>
</dbReference>
<dbReference type="GO" id="GO:0004314">
    <property type="term" value="F:[acyl-carrier-protein] S-malonyltransferase activity"/>
    <property type="evidence" value="ECO:0007669"/>
    <property type="project" value="UniProtKB-EC"/>
</dbReference>
<dbReference type="FunFam" id="3.40.50.980:FF:000001">
    <property type="entry name" value="Non-ribosomal peptide synthetase"/>
    <property type="match status" value="1"/>
</dbReference>
<feature type="region of interest" description="Disordered" evidence="9">
    <location>
        <begin position="1307"/>
        <end position="1335"/>
    </location>
</feature>
<dbReference type="FunFam" id="2.30.38.10:FF:000001">
    <property type="entry name" value="Non-ribosomal peptide synthetase PvdI"/>
    <property type="match status" value="1"/>
</dbReference>
<dbReference type="Gene3D" id="3.30.559.30">
    <property type="entry name" value="Nonribosomal peptide synthetase, condensation domain"/>
    <property type="match status" value="4"/>
</dbReference>
<dbReference type="Gene3D" id="3.40.50.12780">
    <property type="entry name" value="N-terminal domain of ligase-like"/>
    <property type="match status" value="2"/>
</dbReference>
<feature type="region of interest" description="Disordered" evidence="9">
    <location>
        <begin position="2795"/>
        <end position="2819"/>
    </location>
</feature>
<evidence type="ECO:0000313" key="11">
    <source>
        <dbReference type="EMBL" id="PLT45076.1"/>
    </source>
</evidence>
<keyword evidence="5" id="KW-0436">Ligase</keyword>
<dbReference type="GO" id="GO:0043041">
    <property type="term" value="P:amino acid activation for nonribosomal peptide biosynthetic process"/>
    <property type="evidence" value="ECO:0007669"/>
    <property type="project" value="TreeGrafter"/>
</dbReference>
<dbReference type="Gene3D" id="2.30.38.10">
    <property type="entry name" value="Luciferase, Domain 3"/>
    <property type="match status" value="2"/>
</dbReference>
<feature type="region of interest" description="Disordered" evidence="9">
    <location>
        <begin position="1973"/>
        <end position="2012"/>
    </location>
</feature>
<keyword evidence="3" id="KW-0596">Phosphopantetheine</keyword>
<dbReference type="FunFam" id="3.30.300.30:FF:000010">
    <property type="entry name" value="Enterobactin synthetase component F"/>
    <property type="match status" value="1"/>
</dbReference>
<evidence type="ECO:0000256" key="2">
    <source>
        <dbReference type="ARBA" id="ARBA00006432"/>
    </source>
</evidence>
<evidence type="ECO:0000256" key="5">
    <source>
        <dbReference type="ARBA" id="ARBA00022598"/>
    </source>
</evidence>
<keyword evidence="7" id="KW-0045">Antibiotic biosynthesis</keyword>
<keyword evidence="11" id="KW-0012">Acyltransferase</keyword>
<feature type="region of interest" description="Disordered" evidence="9">
    <location>
        <begin position="1683"/>
        <end position="1712"/>
    </location>
</feature>
<dbReference type="InterPro" id="IPR010071">
    <property type="entry name" value="AA_adenyl_dom"/>
</dbReference>
<dbReference type="Gene3D" id="3.40.50.980">
    <property type="match status" value="4"/>
</dbReference>
<dbReference type="CDD" id="cd05930">
    <property type="entry name" value="A_NRPS"/>
    <property type="match status" value="2"/>
</dbReference>
<evidence type="ECO:0000256" key="6">
    <source>
        <dbReference type="ARBA" id="ARBA00022737"/>
    </source>
</evidence>
<evidence type="ECO:0000313" key="12">
    <source>
        <dbReference type="Proteomes" id="UP000234789"/>
    </source>
</evidence>
<feature type="domain" description="Carrier" evidence="10">
    <location>
        <begin position="3874"/>
        <end position="3949"/>
    </location>
</feature>
<comment type="similarity">
    <text evidence="2">Belongs to the ATP-dependent AMP-binding enzyme family.</text>
</comment>
<evidence type="ECO:0000256" key="4">
    <source>
        <dbReference type="ARBA" id="ARBA00022553"/>
    </source>
</evidence>
<dbReference type="FunFam" id="3.40.50.12780:FF:000012">
    <property type="entry name" value="Non-ribosomal peptide synthetase"/>
    <property type="match status" value="2"/>
</dbReference>
<dbReference type="InterPro" id="IPR006162">
    <property type="entry name" value="Ppantetheine_attach_site"/>
</dbReference>
<dbReference type="FunFam" id="3.40.50.980:FF:000002">
    <property type="entry name" value="Enterobactin synthetase component F"/>
    <property type="match status" value="2"/>
</dbReference>
<comment type="caution">
    <text evidence="11">The sequence shown here is derived from an EMBL/GenBank/DDBJ whole genome shotgun (WGS) entry which is preliminary data.</text>
</comment>
<dbReference type="SUPFAM" id="SSF47336">
    <property type="entry name" value="ACP-like"/>
    <property type="match status" value="4"/>
</dbReference>
<feature type="domain" description="Carrier" evidence="10">
    <location>
        <begin position="1707"/>
        <end position="1782"/>
    </location>
</feature>
<dbReference type="Gene3D" id="3.30.559.10">
    <property type="entry name" value="Chloramphenicol acetyltransferase-like domain"/>
    <property type="match status" value="3"/>
</dbReference>
<dbReference type="InterPro" id="IPR009081">
    <property type="entry name" value="PP-bd_ACP"/>
</dbReference>
<keyword evidence="11" id="KW-0808">Transferase</keyword>
<dbReference type="Pfam" id="PF00501">
    <property type="entry name" value="AMP-binding"/>
    <property type="match status" value="4"/>
</dbReference>
<dbReference type="FunFam" id="3.30.300.30:FF:000015">
    <property type="entry name" value="Nonribosomal peptide synthase SidD"/>
    <property type="match status" value="1"/>
</dbReference>
<dbReference type="InterPro" id="IPR020806">
    <property type="entry name" value="PKS_PP-bd"/>
</dbReference>
<dbReference type="InterPro" id="IPR023213">
    <property type="entry name" value="CAT-like_dom_sf"/>
</dbReference>
<dbReference type="Gene3D" id="3.30.300.30">
    <property type="match status" value="4"/>
</dbReference>
<dbReference type="FunFam" id="1.10.1200.10:FF:000016">
    <property type="entry name" value="Non-ribosomal peptide synthase"/>
    <property type="match status" value="1"/>
</dbReference>
<evidence type="ECO:0000256" key="1">
    <source>
        <dbReference type="ARBA" id="ARBA00001957"/>
    </source>
</evidence>
<dbReference type="SUPFAM" id="SSF56801">
    <property type="entry name" value="Acetyl-CoA synthetase-like"/>
    <property type="match status" value="4"/>
</dbReference>
<dbReference type="Pfam" id="PF13193">
    <property type="entry name" value="AMP-binding_C"/>
    <property type="match status" value="2"/>
</dbReference>
<keyword evidence="4" id="KW-0597">Phosphoprotein</keyword>
<proteinExistence type="inferred from homology"/>
<dbReference type="GO" id="GO:0047527">
    <property type="term" value="F:2,3-dihydroxybenzoate-serine ligase activity"/>
    <property type="evidence" value="ECO:0007669"/>
    <property type="project" value="TreeGrafter"/>
</dbReference>
<evidence type="ECO:0000259" key="10">
    <source>
        <dbReference type="PROSITE" id="PS50075"/>
    </source>
</evidence>
<accession>A0A2N5N400</accession>
<feature type="compositionally biased region" description="Basic and acidic residues" evidence="9">
    <location>
        <begin position="3869"/>
        <end position="3879"/>
    </location>
</feature>
<comment type="cofactor">
    <cofactor evidence="1">
        <name>pantetheine 4'-phosphate</name>
        <dbReference type="ChEBI" id="CHEBI:47942"/>
    </cofactor>
</comment>
<dbReference type="PROSITE" id="PS50075">
    <property type="entry name" value="CARRIER"/>
    <property type="match status" value="4"/>
</dbReference>
<dbReference type="GO" id="GO:0005829">
    <property type="term" value="C:cytosol"/>
    <property type="evidence" value="ECO:0007669"/>
    <property type="project" value="TreeGrafter"/>
</dbReference>
<organism evidence="11 12">
    <name type="scientific">Paenibacillus pasadenensis</name>
    <dbReference type="NCBI Taxonomy" id="217090"/>
    <lineage>
        <taxon>Bacteria</taxon>
        <taxon>Bacillati</taxon>
        <taxon>Bacillota</taxon>
        <taxon>Bacilli</taxon>
        <taxon>Bacillales</taxon>
        <taxon>Paenibacillaceae</taxon>
        <taxon>Paenibacillus</taxon>
    </lineage>
</organism>
<feature type="domain" description="Carrier" evidence="10">
    <location>
        <begin position="2817"/>
        <end position="2892"/>
    </location>
</feature>
<name>A0A2N5N400_9BACL</name>
<dbReference type="EC" id="2.3.1.39" evidence="11"/>
<dbReference type="Gene3D" id="1.10.1200.10">
    <property type="entry name" value="ACP-like"/>
    <property type="match status" value="4"/>
</dbReference>
<dbReference type="PROSITE" id="PS00455">
    <property type="entry name" value="AMP_BINDING"/>
    <property type="match status" value="4"/>
</dbReference>
<dbReference type="PANTHER" id="PTHR45527">
    <property type="entry name" value="NONRIBOSOMAL PEPTIDE SYNTHETASE"/>
    <property type="match status" value="1"/>
</dbReference>
<dbReference type="RefSeq" id="WP_101808831.1">
    <property type="nucleotide sequence ID" value="NZ_NFEZ01000004.1"/>
</dbReference>
<dbReference type="PANTHER" id="PTHR45527:SF1">
    <property type="entry name" value="FATTY ACID SYNTHASE"/>
    <property type="match status" value="1"/>
</dbReference>
<dbReference type="PROSITE" id="PS00012">
    <property type="entry name" value="PHOSPHOPANTETHEINE"/>
    <property type="match status" value="2"/>
</dbReference>
<dbReference type="Proteomes" id="UP000234789">
    <property type="component" value="Unassembled WGS sequence"/>
</dbReference>
<dbReference type="SUPFAM" id="SSF52777">
    <property type="entry name" value="CoA-dependent acyltransferases"/>
    <property type="match status" value="7"/>
</dbReference>
<dbReference type="SMART" id="SM00823">
    <property type="entry name" value="PKS_PP"/>
    <property type="match status" value="4"/>
</dbReference>
<evidence type="ECO:0000256" key="9">
    <source>
        <dbReference type="SAM" id="MobiDB-lite"/>
    </source>
</evidence>
<sequence>MDSFLTLTGLLAARRRDASGIVFAEPSGERFLPYAELESRALGCLVSLRRRGLRPGRHVVLQTESNASFLELFWASLLGGAVPVPLAAARTDEQRRKLAAVLAQLPAPLVLADADLAEAAGGADVIRIAELEPAADGGTTQPHRADPDEPAFIQFTSGSTGDPKGVVLTHANLLANMRGIVDGARSGPGDSSLSWLPLTHDMGLIGFHLSPLLAGMTQWLMPTSQFVLRPMSWLELASRERITCLASPNFGLLHLLQHFKPEQAEGWNLSAVRLLFNGAEPISADACRSFLERLAPYGLRPQALFPVYGLAEACLAVTFPDPDERLRTVHVRRGRLRPGEPVPFAAAGDPQAMELVELGSSVAGCEAALFDELGRRLGEDEAGLVCIRGLNVTGGYYNRPDVNEALIRDGWLNTGDIGFFHGGRLYLTGRVKDILLVNGQNYYPHDLEELLAELPACAAGKAAVCAVADPASGSEAAAVFVQHRGKPESFLDIRRSVRVLLSRRAGLEAGPVIPVKRIPKTTSGKIKRFELADELLAGRFDEALAALEAAEAAALAAAAADMPSAAADASLAVADASLAAADASPAKGAPPSASAETAAEEERPAPAIGAGAGEPRGETGKQPPSLSQEETATERRLLAIWRELLGTERLGRDDSFLEHGGNSLRAALAAARIQEELETPLPLTELLRHDTARSLAAFIEERKAEGARIEPPAEPIRRRMRAGYPATPAQRRLHVHEQLYPGSLSYQLPYEIAVDGPLDDDRLRRAWQELLARHDALRTSFRVAEDGVLVAEIADRAELPLATVDLTGLAPQEAEAAAAERARAFPRPMELERAPLLRLELLLLPEGRRRLLLDLHHLVTDGSSMGVLMQELAALYDGRPLPEPAPGIGDIAEREREEEGGAAAERSRRYWRDRFLSGVPAAAFPADRLRPARPTFRGRSERLALGPELTDGLGRLARRAGTTLYGALLAVYGVLLERYAGEDDAVVGTAYARRTRRETVGTVGLLATLLPLRLTGSRESSVLDWVRTAGEAAAEAIEHGAIGYEAIVEAVGAAREPGRAALFDTAFTLQNVELPEFRTEELALRPAMIETGSCKFDLFWECELGPEGLSIRLEYAEDLFDGETARQLLRHYAQLAREAALDPLRPAASLPLMDEEERALLLRRGLSRWPEKDAVPLQERIGRHALASPERIAVSFAGGSWTYGRLWEASGRVAAALSALGLGRGSRIAIAMGRSPQQLAALLASLRIGGAYVPIDPGYPAERAAFMLADAEADILLADEAALPLCRQAIAACGRAVRLIEAETLAGRCPSSSSPDSPLPRTASAGPAGEAAERAESFVSPDDLAYILYTSGSTGRPKGIRTTHRNVARVVDRPGYVEIGQDDVLLQLSSYAFDGSTFDIYGALTNGARLVLAGSDEAMDAPALVRRLREEGVTVLFATTALFNTLAAYGLDGLPRLRKLLFGGERASVSHALKALAALGPDSLLHVYGPTETTVFATAWPVRPPAPGAASLPIGWPVDGTEALVLDACGRLAPDLVPGELHVAGGGVAAGYVGLPRETEARFMPHPFRAGERMYRTGDLVRRLRDGSLEFLDRLDQQVKLRGFRIELGEIEARLLASGQAEEAYVGLVGEPPRAELCAYVVAAPERFDAASLRRWMAGGLPPFMLPAHLVRLDRLPLGPTGKVDRKALPLPQPGDAAGSAGAERERPATASERELAELWREALGRADVGVLDSFFELGGHSLTAAALTGLIHRRLGVRMPVREVFARPTIREQATWLDKAERSGREPLLPAAPAESYPLHPAQARLALLERQGGIGLAYHVPLALRLVGSPGPEAVLAALQALVDRHEPLRTEVRDAGGEPRAFVLAQAEVRLERMRIAGEEALPGAMKSFLRPLPLDAAPPLAACYAEGGQGESFLLLNLHHLAVDGVSVGLLLEELVRLLEGGLPEPAPTVQFKDYAAWLDAGFARSEASVDSPDAGGSARSEASVDLPDAGGSARSEASGDLPDAGSSARSEASAAWWREQLAAPLPQPELPLDRPRGASRSFEGGLLAFDFPEGLTDGLEALAARCGVTLNSLLFTLYGALLARWTGAEELMIGALGAGRSHPDTGSMIGMFNSFLPIRVALPRGLPLERAARDVQERLLSAIEHQELPLERLLELAGGPFDPARNPLFDTMLVLHSQFGGELAVRGSRCALEPVRWGGAGTAKLDLKLDLYGDGPHGLRGELEYAAALLQPQTVRRLAETWIELLRRAVREPHAELGVLMRLTGSEARLLEQWNATTAAYPDRSTLHGLFAEQARRSPDRPAVRSAEGVWTYRELDRVSSRIAVRLRAAGAGRDAIVAVAARRSLAMMAGLLAVLKAGAAYLPIDPDQPPERLRDIADDSGCGLLLASRGACMELADAEPRRLRLELETLVAEALAAEASAPGELLPELDAAAEASPESLAYVIYTSGSTGRPKGVLIEHRAIVNRLSWMQRAYPLTEDDVILHKTPATFDVSVWELFWWSLAGASVHLLEPGGEKDPSLLLRAIREQGITTMHFVPSMLGTFLPYAAAFGGSRPLAGLRLVFASGEALKPAHAAQLAQLRPAGSPLPRLVNLYGPTEAAVDVSHYDCAEYGGGPLPIGRPIDNIALHVLDERLQPLPPGAPGELCIAGAGLARGYLNRPELTAEKFAALADGTRVYRTGDEARWLADGSLEYRGRFDHQVKLRGQRIECGEIEQAAMDVPGVLDAVAMLADDPLGEPQLCLYVACGLTEPERAELAARTLPQRLARRLPDYMLPARFVALESFPLTPSGKTDRKRLPAPDWSGGAPTGRQPAGEAERRLAELWTELLGVRDLTAETHFFRAGGHSLRAAQLAGAIERTFGVRFSLRDVFEAPVLEEMALRVGRAEASGSPPLPSAGERGHYPLTPAQNRLFILHRLDPDGIAYNLPLGLRLEGELDEERLQRALRRLVERHEALRTRFGWSDGHPVQIVERDVVLTAERLAGTLEEASAGFVRPFDLTQAPLLRAGLLRDERGGALLLDMHHIVSDGLSLNALARDFAAFYDGREPEPLALRLVDAAVWQRSWLETPERERQERYWKSKLAGPLPALDLPLASPRPDRPDGRGGRVARMLSEPVRRSALRLAEQLEATPYQVLLAAYAALLYRMTGEEDLIVGTPAGGRFHPDLQPVVGMFVQTLPLRLPAAGASSFRELVAAAGRASVEAMDHGQLPFELLAASLGAGRDPSRNPVFDTMFVWQNMEPPVREAGGLRLEPFRLRQDAAKLDLTFELAEREAGVELTVEYASALLTEEDASRMAGWYVALLEAACADAGRPLAELPLLTAAEEREQERRFQPADAIAIGPAEPVFAAAAGPATLDGVLRRQARLTPEALAVSSAHGSLTYRQLDEASNRLARELLARGVAAEALVAVCMERRPELIVAIYGILKAGAAYVPLSPSLPAERIAYMLADSGAPLVLTAGDVRLPEGAAATRLDVAEAVGRHDDPAPPPAGHGGGSLAYVLYTSGSTGRPKGVMVEHRSVLNRLRWMQRAYPLAPQDVILQKTPVTFDVSVWELMWWSFAGASAHLLEPGGEKDPSAIARAVAEAGVTTMHFVPSMLHLFLEDAAARQAARAGSLATLRTVFASGEALGASLAERFEARIRSACGAELVNLYGPTEATVDVAFYNCSREGLRGGGVPIGRPIDRTALYVASPGLRMQPPGVPGELCIAGIGLARGYLGRDELTREKFVPNPFRGGGRLYRTGDLARWLPDGQLEYLGRLDHQVKLRGYRIECGEIEAALQRDPRIGEAAVLLRRRAGDEGADYLCAYYTAAAILPERELREALARELPDYMIPAAFVRLERMPLSPSGKTDRRALPEPQPADPAGEVRERPGTETERTVSALWGELLGGGEPDVRRSFFEAGGDSLLLLRLHQRLEERYPGALQVADLFSYPTVRKLAARIDSRSGDDAVLEGPVVALPGEPPQTVRSGPREGRLDIELEPAAAAPLAAMAQERGARLESALLGLYLLHWSRTAGAERIGVAATVGQGRITVWNADFRELASMEQLLDAAEAALASGVGIPAERIRRVRPSAGRWSAAPLFRLESPETPLPPAGELLDRFDHQLSVWAGEPGLPLRCSWTYAARQFPAELVRGWASGYAELLRGAAALYREAAASRPDEQDQGKGIISS</sequence>
<dbReference type="NCBIfam" id="NF003417">
    <property type="entry name" value="PRK04813.1"/>
    <property type="match status" value="5"/>
</dbReference>
<dbReference type="InterPro" id="IPR025110">
    <property type="entry name" value="AMP-bd_C"/>
</dbReference>
<dbReference type="InterPro" id="IPR042099">
    <property type="entry name" value="ANL_N_sf"/>
</dbReference>
<feature type="domain" description="Carrier" evidence="10">
    <location>
        <begin position="628"/>
        <end position="703"/>
    </location>
</feature>
<dbReference type="InterPro" id="IPR020845">
    <property type="entry name" value="AMP-binding_CS"/>
</dbReference>
<dbReference type="GO" id="GO:0031177">
    <property type="term" value="F:phosphopantetheine binding"/>
    <property type="evidence" value="ECO:0007669"/>
    <property type="project" value="InterPro"/>
</dbReference>